<keyword evidence="1" id="KW-1133">Transmembrane helix</keyword>
<comment type="caution">
    <text evidence="2">The sequence shown here is derived from an EMBL/GenBank/DDBJ whole genome shotgun (WGS) entry which is preliminary data.</text>
</comment>
<evidence type="ECO:0000313" key="3">
    <source>
        <dbReference type="Proteomes" id="UP000193144"/>
    </source>
</evidence>
<accession>A0A1Y1ZUW1</accession>
<evidence type="ECO:0000256" key="1">
    <source>
        <dbReference type="SAM" id="Phobius"/>
    </source>
</evidence>
<evidence type="ECO:0000313" key="2">
    <source>
        <dbReference type="EMBL" id="ORY13565.1"/>
    </source>
</evidence>
<sequence length="164" mass="18976">MEEHSRVMNACRILLITSLTGRVTKCYRIQDYPFHVISYATFFMFDMYLVLYRHSHNTARTHCCMIDRNSNDVSGGWQQVVVLVYLNPFTSLSLLFRLSCSFLSTLFLSFSDFTTLSTFQTVASLQHIGWDTRGIILCVACRLPSCLDPALQTHRCTWFDPLHE</sequence>
<dbReference type="Proteomes" id="UP000193144">
    <property type="component" value="Unassembled WGS sequence"/>
</dbReference>
<reference evidence="2 3" key="1">
    <citation type="submission" date="2016-07" db="EMBL/GenBank/DDBJ databases">
        <title>Pervasive Adenine N6-methylation of Active Genes in Fungi.</title>
        <authorList>
            <consortium name="DOE Joint Genome Institute"/>
            <person name="Mondo S.J."/>
            <person name="Dannebaum R.O."/>
            <person name="Kuo R.C."/>
            <person name="Labutti K."/>
            <person name="Haridas S."/>
            <person name="Kuo A."/>
            <person name="Salamov A."/>
            <person name="Ahrendt S.R."/>
            <person name="Lipzen A."/>
            <person name="Sullivan W."/>
            <person name="Andreopoulos W.B."/>
            <person name="Clum A."/>
            <person name="Lindquist E."/>
            <person name="Daum C."/>
            <person name="Ramamoorthy G.K."/>
            <person name="Gryganskyi A."/>
            <person name="Culley D."/>
            <person name="Magnuson J.K."/>
            <person name="James T.Y."/>
            <person name="O'Malley M.A."/>
            <person name="Stajich J.E."/>
            <person name="Spatafora J.W."/>
            <person name="Visel A."/>
            <person name="Grigoriev I.V."/>
        </authorList>
    </citation>
    <scope>NUCLEOTIDE SEQUENCE [LARGE SCALE GENOMIC DNA]</scope>
    <source>
        <strain evidence="2 3">CBS 115471</strain>
    </source>
</reference>
<gene>
    <name evidence="2" type="ORF">BCR34DRAFT_561736</name>
</gene>
<organism evidence="2 3">
    <name type="scientific">Clohesyomyces aquaticus</name>
    <dbReference type="NCBI Taxonomy" id="1231657"/>
    <lineage>
        <taxon>Eukaryota</taxon>
        <taxon>Fungi</taxon>
        <taxon>Dikarya</taxon>
        <taxon>Ascomycota</taxon>
        <taxon>Pezizomycotina</taxon>
        <taxon>Dothideomycetes</taxon>
        <taxon>Pleosporomycetidae</taxon>
        <taxon>Pleosporales</taxon>
        <taxon>Lindgomycetaceae</taxon>
        <taxon>Clohesyomyces</taxon>
    </lineage>
</organism>
<dbReference type="EMBL" id="MCFA01000040">
    <property type="protein sequence ID" value="ORY13565.1"/>
    <property type="molecule type" value="Genomic_DNA"/>
</dbReference>
<feature type="transmembrane region" description="Helical" evidence="1">
    <location>
        <begin position="32"/>
        <end position="51"/>
    </location>
</feature>
<keyword evidence="1" id="KW-0472">Membrane</keyword>
<name>A0A1Y1ZUW1_9PLEO</name>
<keyword evidence="3" id="KW-1185">Reference proteome</keyword>
<keyword evidence="1" id="KW-0812">Transmembrane</keyword>
<proteinExistence type="predicted"/>
<protein>
    <submittedName>
        <fullName evidence="2">Uncharacterized protein</fullName>
    </submittedName>
</protein>
<dbReference type="AlphaFoldDB" id="A0A1Y1ZUW1"/>